<dbReference type="Pfam" id="PF00582">
    <property type="entry name" value="Usp"/>
    <property type="match status" value="2"/>
</dbReference>
<dbReference type="Gene3D" id="3.40.50.620">
    <property type="entry name" value="HUPs"/>
    <property type="match status" value="1"/>
</dbReference>
<dbReference type="KEGG" id="nti:DNFV4_02355"/>
<organism evidence="3 4">
    <name type="scientific">Nitrospira tepida</name>
    <dbReference type="NCBI Taxonomy" id="2973512"/>
    <lineage>
        <taxon>Bacteria</taxon>
        <taxon>Pseudomonadati</taxon>
        <taxon>Nitrospirota</taxon>
        <taxon>Nitrospiria</taxon>
        <taxon>Nitrospirales</taxon>
        <taxon>Nitrospiraceae</taxon>
        <taxon>Nitrospira</taxon>
    </lineage>
</organism>
<gene>
    <name evidence="3" type="ORF">DNFV4_02355</name>
</gene>
<dbReference type="InterPro" id="IPR014729">
    <property type="entry name" value="Rossmann-like_a/b/a_fold"/>
</dbReference>
<dbReference type="SUPFAM" id="SSF52402">
    <property type="entry name" value="Adenine nucleotide alpha hydrolases-like"/>
    <property type="match status" value="2"/>
</dbReference>
<proteinExistence type="inferred from homology"/>
<name>A0AA86MZM6_9BACT</name>
<feature type="domain" description="UspA" evidence="2">
    <location>
        <begin position="219"/>
        <end position="276"/>
    </location>
</feature>
<evidence type="ECO:0000256" key="1">
    <source>
        <dbReference type="ARBA" id="ARBA00008791"/>
    </source>
</evidence>
<dbReference type="PRINTS" id="PR01438">
    <property type="entry name" value="UNVRSLSTRESS"/>
</dbReference>
<keyword evidence="4" id="KW-1185">Reference proteome</keyword>
<dbReference type="Proteomes" id="UP001179121">
    <property type="component" value="Chromosome"/>
</dbReference>
<dbReference type="InterPro" id="IPR006015">
    <property type="entry name" value="Universal_stress_UspA"/>
</dbReference>
<comment type="similarity">
    <text evidence="1">Belongs to the universal stress protein A family.</text>
</comment>
<evidence type="ECO:0000313" key="4">
    <source>
        <dbReference type="Proteomes" id="UP001179121"/>
    </source>
</evidence>
<sequence>MISGPLLQHVFHPSDFSEASATAFAHALKAALVAKADLTMLHVAGGEELEWDGFPGVRETLERWGLLPPNSPRNAVPKLGIDVKKVITRQADPVEAVVGYLGNHAADLLVLATNQNKGRMQWLEKSVATPVALKSRLMTLFIPHGVKGFVSLDDGSVSLRHILIPIDAQPDPLPAVQAAVRIVLQLNCPAGAFTLLHVGEEGQGPEVPLPDVPGWEWERLTKQGDVTDVILETASERTADLIVMSTEGRNGFLDALRGSQTERVLRGASCPLLAIPAASWMAAALQSDAGCEG</sequence>
<dbReference type="InterPro" id="IPR006016">
    <property type="entry name" value="UspA"/>
</dbReference>
<evidence type="ECO:0000313" key="3">
    <source>
        <dbReference type="EMBL" id="CAI4031932.1"/>
    </source>
</evidence>
<dbReference type="Gene3D" id="3.40.50.12370">
    <property type="match status" value="1"/>
</dbReference>
<accession>A0AA86MZM6</accession>
<protein>
    <recommendedName>
        <fullName evidence="2">UspA domain-containing protein</fullName>
    </recommendedName>
</protein>
<dbReference type="CDD" id="cd00293">
    <property type="entry name" value="USP-like"/>
    <property type="match status" value="1"/>
</dbReference>
<dbReference type="PANTHER" id="PTHR46268">
    <property type="entry name" value="STRESS RESPONSE PROTEIN NHAX"/>
    <property type="match status" value="1"/>
</dbReference>
<dbReference type="EMBL" id="OX365700">
    <property type="protein sequence ID" value="CAI4031932.1"/>
    <property type="molecule type" value="Genomic_DNA"/>
</dbReference>
<reference evidence="3" key="1">
    <citation type="submission" date="2022-10" db="EMBL/GenBank/DDBJ databases">
        <authorList>
            <person name="Koch H."/>
        </authorList>
    </citation>
    <scope>NUCLEOTIDE SEQUENCE</scope>
    <source>
        <strain evidence="3">DNF</strain>
    </source>
</reference>
<dbReference type="RefSeq" id="WP_289268684.1">
    <property type="nucleotide sequence ID" value="NZ_OX365700.1"/>
</dbReference>
<dbReference type="AlphaFoldDB" id="A0AA86MZM6"/>
<dbReference type="PANTHER" id="PTHR46268:SF6">
    <property type="entry name" value="UNIVERSAL STRESS PROTEIN UP12"/>
    <property type="match status" value="1"/>
</dbReference>
<evidence type="ECO:0000259" key="2">
    <source>
        <dbReference type="Pfam" id="PF00582"/>
    </source>
</evidence>
<feature type="domain" description="UspA" evidence="2">
    <location>
        <begin position="12"/>
        <end position="142"/>
    </location>
</feature>